<feature type="domain" description="HYR-like" evidence="1">
    <location>
        <begin position="924"/>
        <end position="999"/>
    </location>
</feature>
<feature type="domain" description="HYR-like" evidence="1">
    <location>
        <begin position="1324"/>
        <end position="1398"/>
    </location>
</feature>
<feature type="domain" description="HYR-like" evidence="1">
    <location>
        <begin position="1561"/>
        <end position="1635"/>
    </location>
</feature>
<gene>
    <name evidence="2" type="ORF">Q4Q40_17810</name>
</gene>
<dbReference type="InterPro" id="IPR026341">
    <property type="entry name" value="T9SS_type_B"/>
</dbReference>
<reference evidence="2" key="1">
    <citation type="submission" date="2023-07" db="EMBL/GenBank/DDBJ databases">
        <title>Two novel species in the genus Flavivirga.</title>
        <authorList>
            <person name="Kwon K."/>
        </authorList>
    </citation>
    <scope>NUCLEOTIDE SEQUENCE</scope>
    <source>
        <strain evidence="2">KACC 14158</strain>
    </source>
</reference>
<dbReference type="Pfam" id="PF23237">
    <property type="entry name" value="HYR_4C"/>
    <property type="match status" value="16"/>
</dbReference>
<name>A0ABT8WSA6_9FLAO</name>
<dbReference type="Pfam" id="PF13585">
    <property type="entry name" value="CHU_C"/>
    <property type="match status" value="1"/>
</dbReference>
<feature type="domain" description="HYR-like" evidence="1">
    <location>
        <begin position="1403"/>
        <end position="1474"/>
    </location>
</feature>
<feature type="domain" description="HYR-like" evidence="1">
    <location>
        <begin position="1161"/>
        <end position="1236"/>
    </location>
</feature>
<feature type="domain" description="HYR-like" evidence="1">
    <location>
        <begin position="1243"/>
        <end position="1317"/>
    </location>
</feature>
<feature type="domain" description="HYR-like" evidence="1">
    <location>
        <begin position="1479"/>
        <end position="1554"/>
    </location>
</feature>
<evidence type="ECO:0000313" key="2">
    <source>
        <dbReference type="EMBL" id="MDO5976058.1"/>
    </source>
</evidence>
<feature type="domain" description="HYR-like" evidence="1">
    <location>
        <begin position="1960"/>
        <end position="2029"/>
    </location>
</feature>
<feature type="domain" description="HYR-like" evidence="1">
    <location>
        <begin position="848"/>
        <end position="919"/>
    </location>
</feature>
<dbReference type="Proteomes" id="UP001176806">
    <property type="component" value="Unassembled WGS sequence"/>
</dbReference>
<feature type="domain" description="HYR-like" evidence="1">
    <location>
        <begin position="1879"/>
        <end position="1953"/>
    </location>
</feature>
<dbReference type="EMBL" id="JAUOEL010000006">
    <property type="protein sequence ID" value="MDO5976058.1"/>
    <property type="molecule type" value="Genomic_DNA"/>
</dbReference>
<dbReference type="RefSeq" id="WP_303303308.1">
    <property type="nucleotide sequence ID" value="NZ_JAUOEL010000006.1"/>
</dbReference>
<feature type="domain" description="HYR-like" evidence="1">
    <location>
        <begin position="1797"/>
        <end position="1872"/>
    </location>
</feature>
<comment type="caution">
    <text evidence="2">The sequence shown here is derived from an EMBL/GenBank/DDBJ whole genome shotgun (WGS) entry which is preliminary data.</text>
</comment>
<dbReference type="InterPro" id="IPR057078">
    <property type="entry name" value="HYR-4C"/>
</dbReference>
<accession>A0ABT8WSA6</accession>
<feature type="domain" description="HYR-like" evidence="1">
    <location>
        <begin position="1721"/>
        <end position="1792"/>
    </location>
</feature>
<sequence length="2312" mass="248190">MKKRYAKKTFANIPSLKLVLFAFLLIIAYSTTNSYSQVRVPFTPRTSDLTPTQTLYNIKGDFTMIGNTNLTLVNYNETSPNNGDMRYVDVDEFAVPGNNTFNSSSSTLGFSTENGAIPECSDILFAGLYWVGRADTGSDSNNDGDNNPNTFQVTKNNITKNFDKQKVLIKGPGSSNYTELTADPSDIYYPSNIDENLFTAYKEVTQYVRDNGLGEYFVADIALNEGSQDLTGFSGGWGMVIVYENSKMKWRNITVFDGHAYVPEGNNEFQIDINGFNAVQAGDVNVKLGLMAGEGELQWNGDYFEIEILETGNYQRLTNNRGATNNFFDSSIITGGNAREPELVNNTGLDIIMFDIPNNNNSLIGNSQSNTSFRYGAGVDSYVIFNTTFSVDAHVPELEGILTNVLIDGNTPGAGNSSLEPDENADYAIEIKNKGTEATNNTIITIPLPESVNPDDLNIDYHLYPPLTPITNPNVPTHVPSPGSNGSIVWNIGTLPVPTDPDTVLADISFTLTVTTDCSILSDPAFDPNVSVNGNISGVGAISNLPFNFDLIQGYETTGLCIGDPIPVPSIIPIEYLNYVNEAPVITAPSPLDIEGCDENDMTALNTRYVYSASQSADIKDTYVTTGYEASDNGTIVSITYIDEITQSTSCPYTITRTYTATDDCGNTDTAIQIINITDVTDPTISGTIPESTAEGCVASDVTAPVNTVAALEVLGLTIDDNCTNDANLVVTSSDSATGTCPVVVTRTYTITDACDNFTTTTQTINVINTTAPIVPTNGSDTVECLANATQPTAPVVADVCGGDITPVITQNADPVCEGDKIYTFTYTDCAGNVSVYTYTYTIDLLPFTLPANGVETVDNLADAVEPTPPVVNDNCNTNITPSAPTVSTAPACEGEIVYTFTYEDCAGNTADWTYTYTIELAPFTVPANGNSTVACIGNATESFTLPNVVDANGNTITPSAAVITENPDPLTCEGTRTYTYTYEDCVGNTANWAYTYTIDTPAFSITDPDGASTVECIGDATETFTLPNVVDACNNILLPSNAVITESPDPLTCEGTRTYTYTYEDCVGNTANWAYTYTIDLLPFTLPVNGVETVDNLADAVEPTPPTVNDNCNTNIIPSAPTVSTAPDCQGAIVYTFTYEDCAGNTADWTYTYTIELAPFTVPANGNSTVACIGNATESFTLPNVVDANGNTITPSAAVITENPDPLTCEGTRTYTYTYEDCAGNTADWAYTYTIDTPAFSITDPDGASTVECIGNATESFTFPNVVDACNNILSPSAAVITENPDPLTCEGTRTYTYTYEDCAGNTANWAYTYTIDTPAFSITDPDGASTVECIGDATETFTLPNVVDACNNILLPSNAVITETPDPVTCEGTRTYTYTYEDCVGNTANWAYTYTIDLLPFTLPTNGVETVDNLADAVEPTPPTVNDNCNTNIIPSAPTVSTAPDCQGAIVYTFTYEDCAGNTADWTYTYTIELAPFTVPANGNSTVACIGNATESFTLPNVVDANGNTITPSAAVITENPDPLTCEGTRTYTYTYEDCAGNTANWAYTYTIDTPAFSITDPDGASTVECIGNATETFTFPNVVDACNNILSPSAAVITENPDPLTCEGTRTYTYTYEDCAGNTANWAYTYTIDTPAFSITDPDGASTVECIGDATETFTLPNVVDACNNILLPSNAVITESPDPVTCEGTRTYTYTYEDCVGNTANWAYTYTIDLLPFTLPTNGVETVDNLADAVEPTPPTVNDNCNTNIIPSAPTVSTTPTCEGEIVYTFTYEDCAGNTANWTYTYTIELAPFTVPIDGASTVACIGDATETFTLPNVVDANGDTIIPSAAVITENPDPLTCEGTRTYTYTYEDCAGNTANWAYTYTIDTPAFSITDPDGTSTVECIGDATETFTLPNVVDACNNILLPSAAVITENPDPVTCEGTRTYTYTYEDCVGNTADWAYTYTIEVTTAPVVPTNTGSTVECIADAVQPIAPTVTDACGNDIIPTITQNADPVCKGDKIYAFSYRDCTGNTYVYMYTYTIDDTTPPAPTTDITETLNVSCTDIPDAPEVTFTDNCSTDIVVVFNETNSFDENAFVDYEIVRTWTVRDECDNEEVYTQTLYVALDEVITDLTAPDWCYDEGPINMDNLLSDDLNKNGTWELLEGDPAATLNGNIFDPSGLELSLDFLPDSGGIDYKFKYTTTDQGCISITEITMNVHADCVVLPCGENDIVISKAVTPNGDAYNEFFEISGIELCGFQYDVKIFNRWGALVYESDNYQNDWNGTTGKGAIGAAGKVPNGTYYYIVQLQNSGLNPVTGPVYLGTK</sequence>
<feature type="domain" description="HYR-like" evidence="1">
    <location>
        <begin position="1642"/>
        <end position="1716"/>
    </location>
</feature>
<feature type="domain" description="HYR-like" evidence="1">
    <location>
        <begin position="1085"/>
        <end position="1156"/>
    </location>
</feature>
<feature type="domain" description="HYR-like" evidence="1">
    <location>
        <begin position="1006"/>
        <end position="1080"/>
    </location>
</feature>
<organism evidence="2 3">
    <name type="scientific">Flavivirga jejuensis</name>
    <dbReference type="NCBI Taxonomy" id="870487"/>
    <lineage>
        <taxon>Bacteria</taxon>
        <taxon>Pseudomonadati</taxon>
        <taxon>Bacteroidota</taxon>
        <taxon>Flavobacteriia</taxon>
        <taxon>Flavobacteriales</taxon>
        <taxon>Flavobacteriaceae</taxon>
        <taxon>Flavivirga</taxon>
    </lineage>
</organism>
<evidence type="ECO:0000313" key="3">
    <source>
        <dbReference type="Proteomes" id="UP001176806"/>
    </source>
</evidence>
<feature type="domain" description="HYR-like" evidence="1">
    <location>
        <begin position="774"/>
        <end position="843"/>
    </location>
</feature>
<proteinExistence type="predicted"/>
<keyword evidence="3" id="KW-1185">Reference proteome</keyword>
<evidence type="ECO:0000259" key="1">
    <source>
        <dbReference type="Pfam" id="PF23237"/>
    </source>
</evidence>
<dbReference type="NCBIfam" id="TIGR04131">
    <property type="entry name" value="Bac_Flav_CTERM"/>
    <property type="match status" value="1"/>
</dbReference>
<protein>
    <submittedName>
        <fullName evidence="2">Gliding motility-associated C-terminal domain-containing protein</fullName>
    </submittedName>
</protein>